<proteinExistence type="predicted"/>
<accession>A0ABT5S555</accession>
<dbReference type="Proteomes" id="UP001151478">
    <property type="component" value="Unassembled WGS sequence"/>
</dbReference>
<dbReference type="PANTHER" id="PTHR21180">
    <property type="entry name" value="ENDONUCLEASE/EXONUCLEASE/PHOSPHATASE FAMILY DOMAIN-CONTAINING PROTEIN 1"/>
    <property type="match status" value="1"/>
</dbReference>
<evidence type="ECO:0000313" key="1">
    <source>
        <dbReference type="EMBL" id="MDD7913235.1"/>
    </source>
</evidence>
<dbReference type="InterPro" id="IPR051675">
    <property type="entry name" value="Endo/Exo/Phosphatase_dom_1"/>
</dbReference>
<dbReference type="PANTHER" id="PTHR21180:SF32">
    <property type="entry name" value="ENDONUCLEASE_EXONUCLEASE_PHOSPHATASE FAMILY DOMAIN-CONTAINING PROTEIN 1"/>
    <property type="match status" value="1"/>
</dbReference>
<protein>
    <submittedName>
        <fullName evidence="1">Helix-hairpin-helix domain-containing protein</fullName>
    </submittedName>
</protein>
<dbReference type="SUPFAM" id="SSF47781">
    <property type="entry name" value="RuvA domain 2-like"/>
    <property type="match status" value="3"/>
</dbReference>
<gene>
    <name evidence="1" type="ORF">N5A56_001775</name>
</gene>
<name>A0ABT5S555_9FLAO</name>
<evidence type="ECO:0000313" key="2">
    <source>
        <dbReference type="Proteomes" id="UP001151478"/>
    </source>
</evidence>
<keyword evidence="2" id="KW-1185">Reference proteome</keyword>
<dbReference type="InterPro" id="IPR010994">
    <property type="entry name" value="RuvA_2-like"/>
</dbReference>
<dbReference type="RefSeq" id="WP_265724050.1">
    <property type="nucleotide sequence ID" value="NZ_JAOSLC020000002.1"/>
</dbReference>
<comment type="caution">
    <text evidence="1">The sequence shown here is derived from an EMBL/GenBank/DDBJ whole genome shotgun (WGS) entry which is preliminary data.</text>
</comment>
<reference evidence="1" key="1">
    <citation type="submission" date="2023-02" db="EMBL/GenBank/DDBJ databases">
        <title>Polaribacter ponticola sp. nov., isolated from seawater.</title>
        <authorList>
            <person name="Baek J.H."/>
            <person name="Kim J.M."/>
            <person name="Choi D.G."/>
            <person name="Jeon C.O."/>
        </authorList>
    </citation>
    <scope>NUCLEOTIDE SEQUENCE</scope>
    <source>
        <strain evidence="1">MSW5</strain>
    </source>
</reference>
<dbReference type="EMBL" id="JAOSLC020000002">
    <property type="protein sequence ID" value="MDD7913235.1"/>
    <property type="molecule type" value="Genomic_DNA"/>
</dbReference>
<organism evidence="1 2">
    <name type="scientific">Polaribacter ponticola</name>
    <dbReference type="NCBI Taxonomy" id="2978475"/>
    <lineage>
        <taxon>Bacteria</taxon>
        <taxon>Pseudomonadati</taxon>
        <taxon>Bacteroidota</taxon>
        <taxon>Flavobacteriia</taxon>
        <taxon>Flavobacteriales</taxon>
        <taxon>Flavobacteriaceae</taxon>
    </lineage>
</organism>
<dbReference type="Gene3D" id="1.10.150.280">
    <property type="entry name" value="AF1531-like domain"/>
    <property type="match status" value="1"/>
</dbReference>
<dbReference type="Pfam" id="PF12836">
    <property type="entry name" value="HHH_3"/>
    <property type="match status" value="2"/>
</dbReference>
<sequence length="297" mass="35050">MKIFKSHFWYNKSQRNGVFLLVLLIIVLQVLIFSDVFFLDETDDINQPKLLAFQKQIDSLKAIEIENRKPKIYPFNPNYITDYKGEQLGMSLKEIDRLLAFRKTNKFVNSKQEFQKVTKISDSLLNKISPYFKFPDWVVKRNQQKGKNNYNFNKYKNANKKIVVSTTDINKASAEDFKTISGIGSAFSKRIIKYRTKLQGFSLESQLFEVWGLEKEVVEKVLSTFKIVEKPIIQKINVNTVEFKQLLKNPYINYELCKRIFNYRDEVAELQNISELKNIKDFPLDKYDRIILYLSAE</sequence>